<organism evidence="1 2">
    <name type="scientific">Intestinimonas butyriciproducens</name>
    <dbReference type="NCBI Taxonomy" id="1297617"/>
    <lineage>
        <taxon>Bacteria</taxon>
        <taxon>Bacillati</taxon>
        <taxon>Bacillota</taxon>
        <taxon>Clostridia</taxon>
        <taxon>Eubacteriales</taxon>
        <taxon>Intestinimonas</taxon>
    </lineage>
</organism>
<dbReference type="AlphaFoldDB" id="A0A2U1BCY5"/>
<protein>
    <recommendedName>
        <fullName evidence="3">Replication protein</fullName>
    </recommendedName>
</protein>
<comment type="caution">
    <text evidence="1">The sequence shown here is derived from an EMBL/GenBank/DDBJ whole genome shotgun (WGS) entry which is preliminary data.</text>
</comment>
<accession>A0A2U1BCY5</accession>
<evidence type="ECO:0000313" key="2">
    <source>
        <dbReference type="Proteomes" id="UP000245778"/>
    </source>
</evidence>
<evidence type="ECO:0008006" key="3">
    <source>
        <dbReference type="Google" id="ProtNLM"/>
    </source>
</evidence>
<proteinExistence type="predicted"/>
<dbReference type="EMBL" id="QEKK01000015">
    <property type="protein sequence ID" value="PVY46477.1"/>
    <property type="molecule type" value="Genomic_DNA"/>
</dbReference>
<name>A0A2U1BCY5_9FIRM</name>
<dbReference type="Proteomes" id="UP000245778">
    <property type="component" value="Unassembled WGS sequence"/>
</dbReference>
<reference evidence="1 2" key="1">
    <citation type="submission" date="2018-04" db="EMBL/GenBank/DDBJ databases">
        <title>Genomic Encyclopedia of Type Strains, Phase IV (KMG-IV): sequencing the most valuable type-strain genomes for metagenomic binning, comparative biology and taxonomic classification.</title>
        <authorList>
            <person name="Goeker M."/>
        </authorList>
    </citation>
    <scope>NUCLEOTIDE SEQUENCE [LARGE SCALE GENOMIC DNA]</scope>
    <source>
        <strain evidence="1 2">DSM 26588</strain>
    </source>
</reference>
<dbReference type="RefSeq" id="WP_207656064.1">
    <property type="nucleotide sequence ID" value="NZ_QEKK01000015.1"/>
</dbReference>
<gene>
    <name evidence="1" type="ORF">C7373_11525</name>
</gene>
<sequence>MTENYRGCYEYLSAQYPEVGGYEFYKELFPDNENSGERHTDFSHPNAVYLYRDEQSEDKKLRRRKMYNDTWEQDYMEFVEGNSLTLCSGLAYRRKENRLENAQRMYALIFDLDGVGLAELRNLFLRFGGDPERVRRLPMPTFLVLSGTGLHIYYVFQQPIDLYPNIKIQLKSLKYDLTFRLWEYGSTSQVKAIQYQSINQSFRMVGSINDKHGTELVAFRTGERVTLDYLNAYAKPENRVDVNKPFSPSKMTRAEAREAYPEWYERVVVRGEKGRKKWDIAGKVHGDDPYALYHWWLRQIGEIKGGHRYFFLMCLAIYAYKCGVSKQQLRQDMKEAFDDLQMVKHENALTEEDIRSALEAYDKEYYNFTISDIEALTDVRIERNKRNGRSQKEHLKRARAVQEVDYPGGTWRRKGAEEKKAQVYAWRQEHPEGRKADCHRDTGLDPKTIRKWWDTVPEGHIMVKIRPSQALSDLLVEEFKKGL</sequence>
<evidence type="ECO:0000313" key="1">
    <source>
        <dbReference type="EMBL" id="PVY46477.1"/>
    </source>
</evidence>